<dbReference type="SUPFAM" id="SSF53474">
    <property type="entry name" value="alpha/beta-Hydrolases"/>
    <property type="match status" value="1"/>
</dbReference>
<feature type="active site" description="Proton donor" evidence="4">
    <location>
        <position position="341"/>
    </location>
</feature>
<dbReference type="PIRSF" id="PIRSF001112">
    <property type="entry name" value="Epoxide_hydrolase"/>
    <property type="match status" value="1"/>
</dbReference>
<protein>
    <submittedName>
        <fullName evidence="6">Alpha/Beta hydrolase protein</fullName>
    </submittedName>
</protein>
<comment type="caution">
    <text evidence="6">The sequence shown here is derived from an EMBL/GenBank/DDBJ whole genome shotgun (WGS) entry which is preliminary data.</text>
</comment>
<evidence type="ECO:0000256" key="3">
    <source>
        <dbReference type="ARBA" id="ARBA00022801"/>
    </source>
</evidence>
<evidence type="ECO:0000259" key="5">
    <source>
        <dbReference type="Pfam" id="PF06441"/>
    </source>
</evidence>
<dbReference type="InterPro" id="IPR010497">
    <property type="entry name" value="Epoxide_hydro_N"/>
</dbReference>
<dbReference type="AlphaFoldDB" id="A0AAD7EXK9"/>
<evidence type="ECO:0000256" key="4">
    <source>
        <dbReference type="PIRSR" id="PIRSR001112-1"/>
    </source>
</evidence>
<organism evidence="6 7">
    <name type="scientific">Mycena albidolilacea</name>
    <dbReference type="NCBI Taxonomy" id="1033008"/>
    <lineage>
        <taxon>Eukaryota</taxon>
        <taxon>Fungi</taxon>
        <taxon>Dikarya</taxon>
        <taxon>Basidiomycota</taxon>
        <taxon>Agaricomycotina</taxon>
        <taxon>Agaricomycetes</taxon>
        <taxon>Agaricomycetidae</taxon>
        <taxon>Agaricales</taxon>
        <taxon>Marasmiineae</taxon>
        <taxon>Mycenaceae</taxon>
        <taxon>Mycena</taxon>
    </lineage>
</organism>
<keyword evidence="7" id="KW-1185">Reference proteome</keyword>
<dbReference type="Gene3D" id="3.40.50.1820">
    <property type="entry name" value="alpha/beta hydrolase"/>
    <property type="match status" value="1"/>
</dbReference>
<dbReference type="Proteomes" id="UP001218218">
    <property type="component" value="Unassembled WGS sequence"/>
</dbReference>
<dbReference type="InterPro" id="IPR000639">
    <property type="entry name" value="Epox_hydrolase-like"/>
</dbReference>
<feature type="active site" description="Proton acceptor" evidence="4">
    <location>
        <position position="395"/>
    </location>
</feature>
<proteinExistence type="inferred from homology"/>
<keyword evidence="3 6" id="KW-0378">Hydrolase</keyword>
<dbReference type="GO" id="GO:0097176">
    <property type="term" value="P:epoxide metabolic process"/>
    <property type="evidence" value="ECO:0007669"/>
    <property type="project" value="TreeGrafter"/>
</dbReference>
<dbReference type="EMBL" id="JARIHO010000008">
    <property type="protein sequence ID" value="KAJ7356777.1"/>
    <property type="molecule type" value="Genomic_DNA"/>
</dbReference>
<dbReference type="GO" id="GO:0004301">
    <property type="term" value="F:epoxide hydrolase activity"/>
    <property type="evidence" value="ECO:0007669"/>
    <property type="project" value="TreeGrafter"/>
</dbReference>
<dbReference type="InterPro" id="IPR029058">
    <property type="entry name" value="AB_hydrolase_fold"/>
</dbReference>
<evidence type="ECO:0000313" key="7">
    <source>
        <dbReference type="Proteomes" id="UP001218218"/>
    </source>
</evidence>
<feature type="domain" description="Epoxide hydrolase N-terminal" evidence="5">
    <location>
        <begin position="34"/>
        <end position="139"/>
    </location>
</feature>
<dbReference type="Pfam" id="PF06441">
    <property type="entry name" value="EHN"/>
    <property type="match status" value="1"/>
</dbReference>
<keyword evidence="2" id="KW-0058">Aromatic hydrocarbons catabolism</keyword>
<evidence type="ECO:0000256" key="2">
    <source>
        <dbReference type="ARBA" id="ARBA00022797"/>
    </source>
</evidence>
<reference evidence="6" key="1">
    <citation type="submission" date="2023-03" db="EMBL/GenBank/DDBJ databases">
        <title>Massive genome expansion in bonnet fungi (Mycena s.s.) driven by repeated elements and novel gene families across ecological guilds.</title>
        <authorList>
            <consortium name="Lawrence Berkeley National Laboratory"/>
            <person name="Harder C.B."/>
            <person name="Miyauchi S."/>
            <person name="Viragh M."/>
            <person name="Kuo A."/>
            <person name="Thoen E."/>
            <person name="Andreopoulos B."/>
            <person name="Lu D."/>
            <person name="Skrede I."/>
            <person name="Drula E."/>
            <person name="Henrissat B."/>
            <person name="Morin E."/>
            <person name="Kohler A."/>
            <person name="Barry K."/>
            <person name="LaButti K."/>
            <person name="Morin E."/>
            <person name="Salamov A."/>
            <person name="Lipzen A."/>
            <person name="Mereny Z."/>
            <person name="Hegedus B."/>
            <person name="Baldrian P."/>
            <person name="Stursova M."/>
            <person name="Weitz H."/>
            <person name="Taylor A."/>
            <person name="Grigoriev I.V."/>
            <person name="Nagy L.G."/>
            <person name="Martin F."/>
            <person name="Kauserud H."/>
        </authorList>
    </citation>
    <scope>NUCLEOTIDE SEQUENCE</scope>
    <source>
        <strain evidence="6">CBHHK002</strain>
    </source>
</reference>
<feature type="active site" description="Nucleophile" evidence="4">
    <location>
        <position position="208"/>
    </location>
</feature>
<dbReference type="PRINTS" id="PR00412">
    <property type="entry name" value="EPOXHYDRLASE"/>
</dbReference>
<dbReference type="PANTHER" id="PTHR21661">
    <property type="entry name" value="EPOXIDE HYDROLASE 1-RELATED"/>
    <property type="match status" value="1"/>
</dbReference>
<sequence length="418" mass="46089">MGLSLNPTARLAVAIAFATVLVAAGATTNRFDLKPFKIDLTGGIPRLKCLVNSTRLPGKAIYPDAGTDKGIELETLRELRTEWATTFDWKVQQAELNQFEHFTAVIEGQTVHFVHEKSKAVDAIPVILLHGWPGSFQEFLPVIEPLTQPSVSATGKTVSFNVVVPSLPGFVFSSAPPANWTVDDTARIFNTLMTEVLGYSTYVVHGTDWGSSVAYSLYSSFNTTVRAAHFTFLPFFPPAAQEIAENNITLSDIQKVTEQRSISWNTTGTGYDIEQTTKPNDIGLALYDSPVGQLAWIGGKFKLWSDPRAGTPPSVLNNTAILTSVSLYYLTQSFLSSAWIYAQNPNFFKTVYTRAPTDAPLLFSQYEYNVALWPEEYVAKVGNLVSYKVYDFGGHFAGLDNPPSLIEDIRNVAKYLLD</sequence>
<dbReference type="PANTHER" id="PTHR21661:SF35">
    <property type="entry name" value="EPOXIDE HYDROLASE"/>
    <property type="match status" value="1"/>
</dbReference>
<dbReference type="InterPro" id="IPR016292">
    <property type="entry name" value="Epoxide_hydrolase"/>
</dbReference>
<evidence type="ECO:0000313" key="6">
    <source>
        <dbReference type="EMBL" id="KAJ7356777.1"/>
    </source>
</evidence>
<name>A0AAD7EXK9_9AGAR</name>
<comment type="similarity">
    <text evidence="1">Belongs to the peptidase S33 family.</text>
</comment>
<evidence type="ECO:0000256" key="1">
    <source>
        <dbReference type="ARBA" id="ARBA00010088"/>
    </source>
</evidence>
<accession>A0AAD7EXK9</accession>
<gene>
    <name evidence="6" type="ORF">DFH08DRAFT_688107</name>
</gene>